<feature type="region of interest" description="Disordered" evidence="2">
    <location>
        <begin position="1"/>
        <end position="43"/>
    </location>
</feature>
<accession>A0A370TFG4</accession>
<comment type="caution">
    <text evidence="3">The sequence shown here is derived from an EMBL/GenBank/DDBJ whole genome shotgun (WGS) entry which is preliminary data.</text>
</comment>
<dbReference type="RefSeq" id="XP_031866920.1">
    <property type="nucleotide sequence ID" value="XM_032016629.1"/>
</dbReference>
<feature type="region of interest" description="Disordered" evidence="2">
    <location>
        <begin position="194"/>
        <end position="232"/>
    </location>
</feature>
<protein>
    <submittedName>
        <fullName evidence="3">Uncharacterized protein</fullName>
    </submittedName>
</protein>
<dbReference type="OrthoDB" id="3518162at2759"/>
<gene>
    <name evidence="3" type="ORF">BP5553_08006</name>
</gene>
<sequence length="300" mass="34932">MGKLDTFLRKEVRKTRVKPPREDPRRTPTPPPFTSITDRRESENRLSINNDNALFSGLQARDEVDSVFGEHVPTKEEIQQAKLERFLAQNPPTIQEKPAFVSRQQKDIDAKIEFLKDELKALTTLANESNMQERSLIQRQRKALQQEIRYLEVEARVGKLGEQNRTMRAELKEELERLPEPLSAAEKRQIERMKARREKERLEAGKPKPKPKRKKSEYNSDDDLDGEERLRYGKSLKKKPVEVTGRWNSVIHDYFPGGDAESEEIANMSGAEKALYRRELAELGEQLALAERRKRRGVRY</sequence>
<dbReference type="Proteomes" id="UP000254866">
    <property type="component" value="Unassembled WGS sequence"/>
</dbReference>
<feature type="coiled-coil region" evidence="1">
    <location>
        <begin position="112"/>
        <end position="154"/>
    </location>
</feature>
<keyword evidence="4" id="KW-1185">Reference proteome</keyword>
<keyword evidence="1" id="KW-0175">Coiled coil</keyword>
<evidence type="ECO:0000313" key="3">
    <source>
        <dbReference type="EMBL" id="RDL33638.1"/>
    </source>
</evidence>
<dbReference type="EMBL" id="NPIC01000008">
    <property type="protein sequence ID" value="RDL33638.1"/>
    <property type="molecule type" value="Genomic_DNA"/>
</dbReference>
<evidence type="ECO:0000256" key="2">
    <source>
        <dbReference type="SAM" id="MobiDB-lite"/>
    </source>
</evidence>
<dbReference type="GeneID" id="43600855"/>
<evidence type="ECO:0000313" key="4">
    <source>
        <dbReference type="Proteomes" id="UP000254866"/>
    </source>
</evidence>
<evidence type="ECO:0000256" key="1">
    <source>
        <dbReference type="SAM" id="Coils"/>
    </source>
</evidence>
<feature type="compositionally biased region" description="Basic and acidic residues" evidence="2">
    <location>
        <begin position="1"/>
        <end position="10"/>
    </location>
</feature>
<proteinExistence type="predicted"/>
<reference evidence="3 4" key="1">
    <citation type="journal article" date="2018" name="IMA Fungus">
        <title>IMA Genome-F 9: Draft genome sequence of Annulohypoxylon stygium, Aspergillus mulundensis, Berkeleyomyces basicola (syn. Thielaviopsis basicola), Ceratocystis smalleyi, two Cercospora beticola strains, Coleophoma cylindrospora, Fusarium fracticaudum, Phialophora cf. hyalina, and Morchella septimelata.</title>
        <authorList>
            <person name="Wingfield B.D."/>
            <person name="Bills G.F."/>
            <person name="Dong Y."/>
            <person name="Huang W."/>
            <person name="Nel W.J."/>
            <person name="Swalarsk-Parry B.S."/>
            <person name="Vaghefi N."/>
            <person name="Wilken P.M."/>
            <person name="An Z."/>
            <person name="de Beer Z.W."/>
            <person name="De Vos L."/>
            <person name="Chen L."/>
            <person name="Duong T.A."/>
            <person name="Gao Y."/>
            <person name="Hammerbacher A."/>
            <person name="Kikkert J.R."/>
            <person name="Li Y."/>
            <person name="Li H."/>
            <person name="Li K."/>
            <person name="Li Q."/>
            <person name="Liu X."/>
            <person name="Ma X."/>
            <person name="Naidoo K."/>
            <person name="Pethybridge S.J."/>
            <person name="Sun J."/>
            <person name="Steenkamp E.T."/>
            <person name="van der Nest M.A."/>
            <person name="van Wyk S."/>
            <person name="Wingfield M.J."/>
            <person name="Xiong C."/>
            <person name="Yue Q."/>
            <person name="Zhang X."/>
        </authorList>
    </citation>
    <scope>NUCLEOTIDE SEQUENCE [LARGE SCALE GENOMIC DNA]</scope>
    <source>
        <strain evidence="3 4">BP 5553</strain>
    </source>
</reference>
<feature type="compositionally biased region" description="Basic and acidic residues" evidence="2">
    <location>
        <begin position="194"/>
        <end position="206"/>
    </location>
</feature>
<name>A0A370TFG4_9HELO</name>
<dbReference type="AlphaFoldDB" id="A0A370TFG4"/>
<organism evidence="3 4">
    <name type="scientific">Venustampulla echinocandica</name>
    <dbReference type="NCBI Taxonomy" id="2656787"/>
    <lineage>
        <taxon>Eukaryota</taxon>
        <taxon>Fungi</taxon>
        <taxon>Dikarya</taxon>
        <taxon>Ascomycota</taxon>
        <taxon>Pezizomycotina</taxon>
        <taxon>Leotiomycetes</taxon>
        <taxon>Helotiales</taxon>
        <taxon>Pleuroascaceae</taxon>
        <taxon>Venustampulla</taxon>
    </lineage>
</organism>